<proteinExistence type="predicted"/>
<evidence type="ECO:0000313" key="3">
    <source>
        <dbReference type="EMBL" id="AWN39930.1"/>
    </source>
</evidence>
<protein>
    <submittedName>
        <fullName evidence="3">Glycosyl transferase family 1</fullName>
    </submittedName>
</protein>
<evidence type="ECO:0000313" key="4">
    <source>
        <dbReference type="Proteomes" id="UP000245926"/>
    </source>
</evidence>
<evidence type="ECO:0000259" key="2">
    <source>
        <dbReference type="Pfam" id="PF11997"/>
    </source>
</evidence>
<accession>A0A2U8W331</accession>
<keyword evidence="4" id="KW-1185">Reference proteome</keyword>
<feature type="domain" description="DUF3492" evidence="2">
    <location>
        <begin position="14"/>
        <end position="287"/>
    </location>
</feature>
<dbReference type="GO" id="GO:0016757">
    <property type="term" value="F:glycosyltransferase activity"/>
    <property type="evidence" value="ECO:0007669"/>
    <property type="project" value="InterPro"/>
</dbReference>
<dbReference type="PANTHER" id="PTHR12526:SF608">
    <property type="entry name" value="PELF"/>
    <property type="match status" value="1"/>
</dbReference>
<dbReference type="NCBIfam" id="NF038011">
    <property type="entry name" value="PelF"/>
    <property type="match status" value="1"/>
</dbReference>
<dbReference type="InterPro" id="IPR001296">
    <property type="entry name" value="Glyco_trans_1"/>
</dbReference>
<name>A0A2U8W331_9HYPH</name>
<dbReference type="Gene3D" id="3.40.50.2000">
    <property type="entry name" value="Glycogen Phosphorylase B"/>
    <property type="match status" value="2"/>
</dbReference>
<dbReference type="OrthoDB" id="9781738at2"/>
<evidence type="ECO:0000259" key="1">
    <source>
        <dbReference type="Pfam" id="PF00534"/>
    </source>
</evidence>
<reference evidence="4" key="1">
    <citation type="submission" date="2018-05" db="EMBL/GenBank/DDBJ databases">
        <title>Complete Genome Sequence of Methylobacterium sp. 17SD2-17.</title>
        <authorList>
            <person name="Srinivasan S."/>
        </authorList>
    </citation>
    <scope>NUCLEOTIDE SEQUENCE [LARGE SCALE GENOMIC DNA]</scope>
    <source>
        <strain evidence="4">17SD2-17</strain>
    </source>
</reference>
<dbReference type="InterPro" id="IPR022622">
    <property type="entry name" value="DUF3492"/>
</dbReference>
<dbReference type="AlphaFoldDB" id="A0A2U8W331"/>
<dbReference type="Proteomes" id="UP000245926">
    <property type="component" value="Chromosome"/>
</dbReference>
<feature type="domain" description="Glycosyl transferase family 1" evidence="1">
    <location>
        <begin position="311"/>
        <end position="475"/>
    </location>
</feature>
<dbReference type="InterPro" id="IPR047691">
    <property type="entry name" value="PelF-like"/>
</dbReference>
<sequence length="512" mass="56350">MRFLSSAPKREPEADVCLVVEGCYPYVRGGVSTWVDWLIRGNPDLTFAIVAIVADRGPREIRYTLPENVVAFSDLHLHTDFRSQPWQESARTSETEEILAEQLIALVRGGGLDAFDRLVRLVNDPESGLTHASLMASPLSWRVTCQMYERLMPHASFLHFFWAWRALFGGLFAVLKAPLPRARVYHTISTGYAGLVAARAALETGRPALITEHGIYTNERRVEVLMAEWICDTVDKGISLTDERVDLRDIWMQIFDAHALICYQACSRIITLYEDNQRLQKALGAAPSRLAVIANGIDVESYAALPVAGPDAPPTMALIGRVVPIKDVKSYIEAAAILRQRIPGLQALVMGPTDEDAAYFEECLDLVRDLDLGDTVVFTGSIKLVEHLSRVHVVVLTSLSEAQPLVILEAGAAGIPCVATDVGSCREILEGRSTETPRLGAGGAVTPLVSPRETAAAVEQLLRDERLRREQGEALRVRVRRYYASEDALSAYRDTYAHYLAPARAEATASGS</sequence>
<dbReference type="EMBL" id="CP029550">
    <property type="protein sequence ID" value="AWN39930.1"/>
    <property type="molecule type" value="Genomic_DNA"/>
</dbReference>
<dbReference type="SUPFAM" id="SSF53756">
    <property type="entry name" value="UDP-Glycosyltransferase/glycogen phosphorylase"/>
    <property type="match status" value="1"/>
</dbReference>
<dbReference type="PANTHER" id="PTHR12526">
    <property type="entry name" value="GLYCOSYLTRANSFERASE"/>
    <property type="match status" value="1"/>
</dbReference>
<dbReference type="Pfam" id="PF00534">
    <property type="entry name" value="Glycos_transf_1"/>
    <property type="match status" value="1"/>
</dbReference>
<organism evidence="3 4">
    <name type="scientific">Methylobacterium durans</name>
    <dbReference type="NCBI Taxonomy" id="2202825"/>
    <lineage>
        <taxon>Bacteria</taxon>
        <taxon>Pseudomonadati</taxon>
        <taxon>Pseudomonadota</taxon>
        <taxon>Alphaproteobacteria</taxon>
        <taxon>Hyphomicrobiales</taxon>
        <taxon>Methylobacteriaceae</taxon>
        <taxon>Methylobacterium</taxon>
    </lineage>
</organism>
<dbReference type="Pfam" id="PF11997">
    <property type="entry name" value="DUF3492"/>
    <property type="match status" value="1"/>
</dbReference>
<dbReference type="KEGG" id="mets:DK389_04465"/>
<gene>
    <name evidence="3" type="ORF">DK389_04465</name>
</gene>
<dbReference type="RefSeq" id="WP_109887647.1">
    <property type="nucleotide sequence ID" value="NZ_CP029550.1"/>
</dbReference>
<keyword evidence="3" id="KW-0808">Transferase</keyword>